<dbReference type="Proteomes" id="UP000247099">
    <property type="component" value="Unassembled WGS sequence"/>
</dbReference>
<dbReference type="InterPro" id="IPR020904">
    <property type="entry name" value="Sc_DH/Rdtase_CS"/>
</dbReference>
<reference evidence="5 6" key="1">
    <citation type="submission" date="2018-05" db="EMBL/GenBank/DDBJ databases">
        <title>Coraliomargarita sinensis sp. nov., isolated from a marine solar saltern.</title>
        <authorList>
            <person name="Zhou L.Y."/>
        </authorList>
    </citation>
    <scope>NUCLEOTIDE SEQUENCE [LARGE SCALE GENOMIC DNA]</scope>
    <source>
        <strain evidence="5 6">WN38</strain>
    </source>
</reference>
<dbReference type="SUPFAM" id="SSF51735">
    <property type="entry name" value="NAD(P)-binding Rossmann-fold domains"/>
    <property type="match status" value="1"/>
</dbReference>
<name>A0A317ZG41_9BACT</name>
<evidence type="ECO:0000256" key="3">
    <source>
        <dbReference type="RuleBase" id="RU000363"/>
    </source>
</evidence>
<dbReference type="InterPro" id="IPR036291">
    <property type="entry name" value="NAD(P)-bd_dom_sf"/>
</dbReference>
<dbReference type="Gene3D" id="3.40.50.720">
    <property type="entry name" value="NAD(P)-binding Rossmann-like Domain"/>
    <property type="match status" value="1"/>
</dbReference>
<dbReference type="EMBL" id="QHJQ01000016">
    <property type="protein sequence ID" value="PXA02908.1"/>
    <property type="molecule type" value="Genomic_DNA"/>
</dbReference>
<evidence type="ECO:0000256" key="1">
    <source>
        <dbReference type="ARBA" id="ARBA00006484"/>
    </source>
</evidence>
<evidence type="ECO:0000256" key="2">
    <source>
        <dbReference type="ARBA" id="ARBA00023002"/>
    </source>
</evidence>
<keyword evidence="6" id="KW-1185">Reference proteome</keyword>
<dbReference type="SMART" id="SM00822">
    <property type="entry name" value="PKS_KR"/>
    <property type="match status" value="1"/>
</dbReference>
<dbReference type="FunFam" id="3.40.50.720:FF:000084">
    <property type="entry name" value="Short-chain dehydrogenase reductase"/>
    <property type="match status" value="1"/>
</dbReference>
<dbReference type="InterPro" id="IPR002347">
    <property type="entry name" value="SDR_fam"/>
</dbReference>
<evidence type="ECO:0000259" key="4">
    <source>
        <dbReference type="SMART" id="SM00822"/>
    </source>
</evidence>
<dbReference type="AlphaFoldDB" id="A0A317ZG41"/>
<dbReference type="PANTHER" id="PTHR42760:SF115">
    <property type="entry name" value="3-OXOACYL-[ACYL-CARRIER-PROTEIN] REDUCTASE FABG"/>
    <property type="match status" value="1"/>
</dbReference>
<dbReference type="PANTHER" id="PTHR42760">
    <property type="entry name" value="SHORT-CHAIN DEHYDROGENASES/REDUCTASES FAMILY MEMBER"/>
    <property type="match status" value="1"/>
</dbReference>
<sequence length="261" mass="27634">MTPPEYLQSLFSLEGKVAVVIGGTGELCGAMAEGLAAAGAETVLVGRSEEKAAARLKKIEDAGGKAYFEKVDINSKASNQELLDKVLKESGKVDILINGAGVNSPTPVFEIEEEEFDRIIATNLKAVLFAAQVFGKYLVDRGEGGSIINIGSMSGIIPLSRVFTYSATKAAVHNLSKNLAREWAESKVRVNTIVPGFFPAEQNKKVLTPERVASIMGHTPANRFGEAHELIGATLLLASDASSFMNGAELVVDGGYASMTI</sequence>
<feature type="domain" description="Ketoreductase" evidence="4">
    <location>
        <begin position="16"/>
        <end position="156"/>
    </location>
</feature>
<accession>A0A317ZG41</accession>
<dbReference type="RefSeq" id="WP_110132227.1">
    <property type="nucleotide sequence ID" value="NZ_QHJQ01000016.1"/>
</dbReference>
<evidence type="ECO:0000313" key="5">
    <source>
        <dbReference type="EMBL" id="PXA02908.1"/>
    </source>
</evidence>
<proteinExistence type="inferred from homology"/>
<comment type="similarity">
    <text evidence="1 3">Belongs to the short-chain dehydrogenases/reductases (SDR) family.</text>
</comment>
<dbReference type="GO" id="GO:0016616">
    <property type="term" value="F:oxidoreductase activity, acting on the CH-OH group of donors, NAD or NADP as acceptor"/>
    <property type="evidence" value="ECO:0007669"/>
    <property type="project" value="TreeGrafter"/>
</dbReference>
<evidence type="ECO:0000313" key="6">
    <source>
        <dbReference type="Proteomes" id="UP000247099"/>
    </source>
</evidence>
<dbReference type="FunCoup" id="A0A317ZG41">
    <property type="interactions" value="290"/>
</dbReference>
<comment type="caution">
    <text evidence="5">The sequence shown here is derived from an EMBL/GenBank/DDBJ whole genome shotgun (WGS) entry which is preliminary data.</text>
</comment>
<dbReference type="InterPro" id="IPR057326">
    <property type="entry name" value="KR_dom"/>
</dbReference>
<dbReference type="PROSITE" id="PS00061">
    <property type="entry name" value="ADH_SHORT"/>
    <property type="match status" value="1"/>
</dbReference>
<organism evidence="5 6">
    <name type="scientific">Coraliomargarita sinensis</name>
    <dbReference type="NCBI Taxonomy" id="2174842"/>
    <lineage>
        <taxon>Bacteria</taxon>
        <taxon>Pseudomonadati</taxon>
        <taxon>Verrucomicrobiota</taxon>
        <taxon>Opitutia</taxon>
        <taxon>Puniceicoccales</taxon>
        <taxon>Coraliomargaritaceae</taxon>
        <taxon>Coraliomargarita</taxon>
    </lineage>
</organism>
<dbReference type="Pfam" id="PF00106">
    <property type="entry name" value="adh_short"/>
    <property type="match status" value="1"/>
</dbReference>
<dbReference type="OrthoDB" id="9803333at2"/>
<dbReference type="PRINTS" id="PR00081">
    <property type="entry name" value="GDHRDH"/>
</dbReference>
<gene>
    <name evidence="5" type="ORF">DDZ13_14735</name>
</gene>
<protein>
    <submittedName>
        <fullName evidence="5">Gluconate 5-dehydrogenase</fullName>
    </submittedName>
</protein>
<dbReference type="InParanoid" id="A0A317ZG41"/>
<keyword evidence="2" id="KW-0560">Oxidoreductase</keyword>
<dbReference type="PRINTS" id="PR00080">
    <property type="entry name" value="SDRFAMILY"/>
</dbReference>